<name>A0A0S6UFL9_NEOTH</name>
<evidence type="ECO:0000259" key="1">
    <source>
        <dbReference type="SMART" id="SM00834"/>
    </source>
</evidence>
<dbReference type="SMART" id="SM00834">
    <property type="entry name" value="CxxC_CXXC_SSSS"/>
    <property type="match status" value="1"/>
</dbReference>
<dbReference type="Pfam" id="PF09723">
    <property type="entry name" value="Zn_ribbon_8"/>
    <property type="match status" value="1"/>
</dbReference>
<dbReference type="EMBL" id="DF238840">
    <property type="protein sequence ID" value="GAF26547.1"/>
    <property type="molecule type" value="Genomic_DNA"/>
</dbReference>
<dbReference type="NCBIfam" id="TIGR02605">
    <property type="entry name" value="CxxC_CxxC_SSSS"/>
    <property type="match status" value="1"/>
</dbReference>
<proteinExistence type="predicted"/>
<evidence type="ECO:0000313" key="2">
    <source>
        <dbReference type="EMBL" id="GAF26547.1"/>
    </source>
</evidence>
<feature type="domain" description="Putative regulatory protein FmdB zinc ribbon" evidence="1">
    <location>
        <begin position="37"/>
        <end position="78"/>
    </location>
</feature>
<sequence length="101" mass="10705">MNRVGAASLAFICRCILTAKMDNTKIITVKPMGVKVMPTYDFRCQECGERFTVKMSWKDKDKATCPACGSKKLQQLFTGITILGGNSGGGGCAAPAGSSFS</sequence>
<organism evidence="2">
    <name type="scientific">Moorella thermoacetica Y72</name>
    <dbReference type="NCBI Taxonomy" id="1325331"/>
    <lineage>
        <taxon>Bacteria</taxon>
        <taxon>Bacillati</taxon>
        <taxon>Bacillota</taxon>
        <taxon>Clostridia</taxon>
        <taxon>Neomoorellales</taxon>
        <taxon>Neomoorellaceae</taxon>
        <taxon>Neomoorella</taxon>
    </lineage>
</organism>
<reference evidence="2" key="1">
    <citation type="journal article" date="2014" name="Gene">
        <title>Genome-guided analysis of transformation efficiency and carbon dioxide assimilation by Moorella thermoacetica Y72.</title>
        <authorList>
            <person name="Tsukahara K."/>
            <person name="Kita A."/>
            <person name="Nakashimada Y."/>
            <person name="Hoshino T."/>
            <person name="Murakami K."/>
        </authorList>
    </citation>
    <scope>NUCLEOTIDE SEQUENCE [LARGE SCALE GENOMIC DNA]</scope>
    <source>
        <strain evidence="2">Y72</strain>
    </source>
</reference>
<accession>A0A0S6UFL9</accession>
<protein>
    <submittedName>
        <fullName evidence="2">Uncharacterized protein conserved in bacteria</fullName>
    </submittedName>
</protein>
<dbReference type="InterPro" id="IPR013429">
    <property type="entry name" value="Regulatory_FmdB_Zinc_ribbon"/>
</dbReference>
<dbReference type="AlphaFoldDB" id="A0A0S6UFL9"/>
<dbReference type="Proteomes" id="UP000063718">
    <property type="component" value="Unassembled WGS sequence"/>
</dbReference>
<dbReference type="Gene3D" id="2.20.28.30">
    <property type="entry name" value="RNA polymerase ii, chain L"/>
    <property type="match status" value="1"/>
</dbReference>
<gene>
    <name evidence="2" type="ORF">MTY_1887</name>
</gene>